<feature type="transmembrane region" description="Helical" evidence="1">
    <location>
        <begin position="197"/>
        <end position="215"/>
    </location>
</feature>
<proteinExistence type="predicted"/>
<protein>
    <recommendedName>
        <fullName evidence="4">DUF4239 domain-containing protein</fullName>
    </recommendedName>
</protein>
<keyword evidence="3" id="KW-1185">Reference proteome</keyword>
<dbReference type="EMBL" id="JAHXRI010000006">
    <property type="protein sequence ID" value="MBZ1350309.1"/>
    <property type="molecule type" value="Genomic_DNA"/>
</dbReference>
<evidence type="ECO:0000313" key="2">
    <source>
        <dbReference type="EMBL" id="MBZ1350309.1"/>
    </source>
</evidence>
<keyword evidence="1" id="KW-1133">Transmembrane helix</keyword>
<feature type="transmembrane region" description="Helical" evidence="1">
    <location>
        <begin position="12"/>
        <end position="31"/>
    </location>
</feature>
<name>A0A953NAW5_9BURK</name>
<evidence type="ECO:0000256" key="1">
    <source>
        <dbReference type="SAM" id="Phobius"/>
    </source>
</evidence>
<keyword evidence="1" id="KW-0472">Membrane</keyword>
<sequence length="267" mass="29825">MIASTDINLQLVKFLPALFAISITFFLGSGWLLGRYRAKKFGGTEVVIEDALFTAIFGLSALVLGLTFSNASNHYETRSEGVRAQANAIKEVYESTHYLQPTDQAAIQESLSRLLTLRIQTYSDLKNMNDIAIATDRLAKLVRQINVDVAKAVAVAPSENKALLFETITLQTRNLVSTFHSADIKTKSHPPILMMRFIYTLLCVASLLIGYTVAMRGETDWFLAMVYLLLMGFGIYVILALEYPNLLMPFDEFNEDLLRLRNSLGPV</sequence>
<dbReference type="AlphaFoldDB" id="A0A953NAW5"/>
<feature type="transmembrane region" description="Helical" evidence="1">
    <location>
        <begin position="221"/>
        <end position="241"/>
    </location>
</feature>
<organism evidence="2 3">
    <name type="scientific">Zwartia hollandica</name>
    <dbReference type="NCBI Taxonomy" id="324606"/>
    <lineage>
        <taxon>Bacteria</taxon>
        <taxon>Pseudomonadati</taxon>
        <taxon>Pseudomonadota</taxon>
        <taxon>Betaproteobacteria</taxon>
        <taxon>Burkholderiales</taxon>
        <taxon>Alcaligenaceae</taxon>
        <taxon>Zwartia</taxon>
    </lineage>
</organism>
<keyword evidence="1" id="KW-0812">Transmembrane</keyword>
<dbReference type="RefSeq" id="WP_259660690.1">
    <property type="nucleotide sequence ID" value="NZ_JAHXRI010000006.1"/>
</dbReference>
<evidence type="ECO:0008006" key="4">
    <source>
        <dbReference type="Google" id="ProtNLM"/>
    </source>
</evidence>
<evidence type="ECO:0000313" key="3">
    <source>
        <dbReference type="Proteomes" id="UP000739565"/>
    </source>
</evidence>
<feature type="transmembrane region" description="Helical" evidence="1">
    <location>
        <begin position="51"/>
        <end position="69"/>
    </location>
</feature>
<reference evidence="2" key="1">
    <citation type="submission" date="2021-07" db="EMBL/GenBank/DDBJ databases">
        <title>New genus and species of the family Alcaligenaceae.</title>
        <authorList>
            <person name="Hahn M.W."/>
        </authorList>
    </citation>
    <scope>NUCLEOTIDE SEQUENCE</scope>
    <source>
        <strain evidence="2">LF4-65</strain>
    </source>
</reference>
<comment type="caution">
    <text evidence="2">The sequence shown here is derived from an EMBL/GenBank/DDBJ whole genome shotgun (WGS) entry which is preliminary data.</text>
</comment>
<accession>A0A953NAW5</accession>
<gene>
    <name evidence="2" type="ORF">KZZ10_06580</name>
</gene>
<dbReference type="Proteomes" id="UP000739565">
    <property type="component" value="Unassembled WGS sequence"/>
</dbReference>